<evidence type="ECO:0000313" key="2">
    <source>
        <dbReference type="EMBL" id="TEA10096.1"/>
    </source>
</evidence>
<keyword evidence="3" id="KW-1185">Reference proteome</keyword>
<accession>A0A4R8T128</accession>
<reference evidence="2 3" key="1">
    <citation type="submission" date="2018-11" db="EMBL/GenBank/DDBJ databases">
        <title>Genome sequence and assembly of Colletotrichum sidae.</title>
        <authorList>
            <person name="Gan P."/>
            <person name="Shirasu K."/>
        </authorList>
    </citation>
    <scope>NUCLEOTIDE SEQUENCE [LARGE SCALE GENOMIC DNA]</scope>
    <source>
        <strain evidence="2 3">CBS 518.97</strain>
    </source>
</reference>
<organism evidence="2 3">
    <name type="scientific">Colletotrichum sidae</name>
    <dbReference type="NCBI Taxonomy" id="1347389"/>
    <lineage>
        <taxon>Eukaryota</taxon>
        <taxon>Fungi</taxon>
        <taxon>Dikarya</taxon>
        <taxon>Ascomycota</taxon>
        <taxon>Pezizomycotina</taxon>
        <taxon>Sordariomycetes</taxon>
        <taxon>Hypocreomycetidae</taxon>
        <taxon>Glomerellales</taxon>
        <taxon>Glomerellaceae</taxon>
        <taxon>Colletotrichum</taxon>
        <taxon>Colletotrichum orbiculare species complex</taxon>
    </lineage>
</organism>
<protein>
    <submittedName>
        <fullName evidence="2">Uncharacterized protein</fullName>
    </submittedName>
</protein>
<gene>
    <name evidence="2" type="ORF">C8034_v010612</name>
</gene>
<sequence>MPDDENNCSRSAQMSVGEVERRTLIKPSTCGKTVIEAHKAANASTSDAETPETQKKQNRARRKRQQRLTKKLLRLMKKALAVVWCRQRAPDGTLNVTTGQVEDARFSLIQPFGLTAEMRPDKPREPQMRRVISRKAPASIVAPYRRALALTRRPRDWGSGKVDAEDIPARRYDVRRYTHTSLGRGTTDARTQSMLDMCVVRASDRGSLNSFRVRSLCIRTLMSNQGDSLGRADRQRKPIPTMGLFRKTYSDTAFPRDHSGRSQEAYGCPLYRRPPRCHGVGCKMVTEEYGDSTGGSTLDSLIDGPYKGFVGGIIADDPYISWWIA</sequence>
<comment type="caution">
    <text evidence="2">The sequence shown here is derived from an EMBL/GenBank/DDBJ whole genome shotgun (WGS) entry which is preliminary data.</text>
</comment>
<feature type="compositionally biased region" description="Basic residues" evidence="1">
    <location>
        <begin position="56"/>
        <end position="66"/>
    </location>
</feature>
<name>A0A4R8T128_9PEZI</name>
<dbReference type="Proteomes" id="UP000295604">
    <property type="component" value="Unassembled WGS sequence"/>
</dbReference>
<evidence type="ECO:0000256" key="1">
    <source>
        <dbReference type="SAM" id="MobiDB-lite"/>
    </source>
</evidence>
<dbReference type="AlphaFoldDB" id="A0A4R8T128"/>
<proteinExistence type="predicted"/>
<dbReference type="EMBL" id="QAPF01000683">
    <property type="protein sequence ID" value="TEA10096.1"/>
    <property type="molecule type" value="Genomic_DNA"/>
</dbReference>
<evidence type="ECO:0000313" key="3">
    <source>
        <dbReference type="Proteomes" id="UP000295604"/>
    </source>
</evidence>
<feature type="region of interest" description="Disordered" evidence="1">
    <location>
        <begin position="37"/>
        <end position="66"/>
    </location>
</feature>